<proteinExistence type="inferred from homology"/>
<evidence type="ECO:0000256" key="1">
    <source>
        <dbReference type="ARBA" id="ARBA00001936"/>
    </source>
</evidence>
<dbReference type="AlphaFoldDB" id="A0AAN7NAK5"/>
<dbReference type="InterPro" id="IPR003378">
    <property type="entry name" value="Fringe-like_glycosylTrfase"/>
</dbReference>
<comment type="caution">
    <text evidence="19">The sequence shown here is derived from an EMBL/GenBank/DDBJ whole genome shotgun (WGS) entry which is preliminary data.</text>
</comment>
<comment type="similarity">
    <text evidence="4">Belongs to the glycosyltransferase 31 family. Beta3-Gal-T subfamily.</text>
</comment>
<evidence type="ECO:0000256" key="12">
    <source>
        <dbReference type="ARBA" id="ARBA00022989"/>
    </source>
</evidence>
<dbReference type="PANTHER" id="PTHR23033:SF9">
    <property type="entry name" value="GLYCOPROTEIN-N-ACETYLGALACTOSAMINE 3-BETA-GALACTOSYLTRANSFERASE 1-A"/>
    <property type="match status" value="1"/>
</dbReference>
<protein>
    <recommendedName>
        <fullName evidence="5">N-acetylgalactosaminide beta-1,3-galactosyltransferase</fullName>
        <ecNumber evidence="5">2.4.1.122</ecNumber>
    </recommendedName>
</protein>
<evidence type="ECO:0000256" key="3">
    <source>
        <dbReference type="ARBA" id="ARBA00004922"/>
    </source>
</evidence>
<comment type="catalytic activity">
    <reaction evidence="16">
        <text>an N-acetyl-alpha-D-galactosaminyl derivative + UDP-alpha-D-galactose = a beta-D-galactosyl-(1-&gt;3)-N-acetyl-alpha-D-galactosaminyl derivative + UDP + H(+)</text>
        <dbReference type="Rhea" id="RHEA:15621"/>
        <dbReference type="ChEBI" id="CHEBI:15378"/>
        <dbReference type="ChEBI" id="CHEBI:28257"/>
        <dbReference type="ChEBI" id="CHEBI:58223"/>
        <dbReference type="ChEBI" id="CHEBI:66914"/>
        <dbReference type="ChEBI" id="CHEBI:133470"/>
        <dbReference type="EC" id="2.4.1.122"/>
    </reaction>
</comment>
<comment type="cofactor">
    <cofactor evidence="1">
        <name>Mn(2+)</name>
        <dbReference type="ChEBI" id="CHEBI:29035"/>
    </cofactor>
</comment>
<keyword evidence="9" id="KW-0479">Metal-binding</keyword>
<dbReference type="EMBL" id="JAUNZN010000035">
    <property type="protein sequence ID" value="KAK4806738.1"/>
    <property type="molecule type" value="Genomic_DNA"/>
</dbReference>
<evidence type="ECO:0000256" key="10">
    <source>
        <dbReference type="ARBA" id="ARBA00022741"/>
    </source>
</evidence>
<evidence type="ECO:0000256" key="6">
    <source>
        <dbReference type="ARBA" id="ARBA00022676"/>
    </source>
</evidence>
<evidence type="ECO:0000256" key="14">
    <source>
        <dbReference type="ARBA" id="ARBA00023157"/>
    </source>
</evidence>
<dbReference type="FunFam" id="3.90.550.50:FF:000007">
    <property type="entry name" value="Glycoprotein-N-acetylgalactosamine 3-beta-galactosyltransferase 1"/>
    <property type="match status" value="1"/>
</dbReference>
<evidence type="ECO:0000256" key="9">
    <source>
        <dbReference type="ARBA" id="ARBA00022723"/>
    </source>
</evidence>
<feature type="domain" description="Fringe-like glycosyltransferase" evidence="18">
    <location>
        <begin position="44"/>
        <end position="200"/>
    </location>
</feature>
<evidence type="ECO:0000256" key="17">
    <source>
        <dbReference type="SAM" id="MobiDB-lite"/>
    </source>
</evidence>
<evidence type="ECO:0000256" key="7">
    <source>
        <dbReference type="ARBA" id="ARBA00022679"/>
    </source>
</evidence>
<evidence type="ECO:0000256" key="15">
    <source>
        <dbReference type="ARBA" id="ARBA00023211"/>
    </source>
</evidence>
<keyword evidence="10" id="KW-0547">Nucleotide-binding</keyword>
<evidence type="ECO:0000313" key="20">
    <source>
        <dbReference type="Proteomes" id="UP001333110"/>
    </source>
</evidence>
<keyword evidence="20" id="KW-1185">Reference proteome</keyword>
<evidence type="ECO:0000256" key="11">
    <source>
        <dbReference type="ARBA" id="ARBA00022968"/>
    </source>
</evidence>
<keyword evidence="15" id="KW-0464">Manganese</keyword>
<dbReference type="Gene3D" id="3.90.550.50">
    <property type="match status" value="1"/>
</dbReference>
<evidence type="ECO:0000259" key="18">
    <source>
        <dbReference type="Pfam" id="PF02434"/>
    </source>
</evidence>
<evidence type="ECO:0000256" key="13">
    <source>
        <dbReference type="ARBA" id="ARBA00023136"/>
    </source>
</evidence>
<dbReference type="Pfam" id="PF02434">
    <property type="entry name" value="Fringe"/>
    <property type="match status" value="1"/>
</dbReference>
<keyword evidence="6" id="KW-0328">Glycosyltransferase</keyword>
<comment type="pathway">
    <text evidence="3">Protein modification; protein glycosylation.</text>
</comment>
<dbReference type="GO" id="GO:0000166">
    <property type="term" value="F:nucleotide binding"/>
    <property type="evidence" value="ECO:0007669"/>
    <property type="project" value="UniProtKB-KW"/>
</dbReference>
<dbReference type="GO" id="GO:0046872">
    <property type="term" value="F:metal ion binding"/>
    <property type="evidence" value="ECO:0007669"/>
    <property type="project" value="UniProtKB-KW"/>
</dbReference>
<name>A0AAN7NAK5_MYCAM</name>
<dbReference type="GO" id="GO:0001525">
    <property type="term" value="P:angiogenesis"/>
    <property type="evidence" value="ECO:0007669"/>
    <property type="project" value="UniProtKB-ARBA"/>
</dbReference>
<evidence type="ECO:0000256" key="16">
    <source>
        <dbReference type="ARBA" id="ARBA00048842"/>
    </source>
</evidence>
<dbReference type="EC" id="2.4.1.122" evidence="5"/>
<keyword evidence="8" id="KW-0812">Transmembrane</keyword>
<gene>
    <name evidence="19" type="ORF">QYF61_007536</name>
</gene>
<evidence type="ECO:0000313" key="19">
    <source>
        <dbReference type="EMBL" id="KAK4806738.1"/>
    </source>
</evidence>
<evidence type="ECO:0000256" key="8">
    <source>
        <dbReference type="ARBA" id="ARBA00022692"/>
    </source>
</evidence>
<dbReference type="Proteomes" id="UP001333110">
    <property type="component" value="Unassembled WGS sequence"/>
</dbReference>
<feature type="region of interest" description="Disordered" evidence="17">
    <location>
        <begin position="1"/>
        <end position="21"/>
    </location>
</feature>
<comment type="subcellular location">
    <subcellularLocation>
        <location evidence="2">Membrane</location>
        <topology evidence="2">Single-pass type II membrane protein</topology>
    </subcellularLocation>
</comment>
<dbReference type="InterPro" id="IPR026050">
    <property type="entry name" value="C1GALT1/C1GALT1_chp1"/>
</dbReference>
<keyword evidence="12" id="KW-1133">Transmembrane helix</keyword>
<dbReference type="PANTHER" id="PTHR23033">
    <property type="entry name" value="BETA1,3-GALACTOSYLTRANSFERASE"/>
    <property type="match status" value="1"/>
</dbReference>
<keyword evidence="11" id="KW-0735">Signal-anchor</keyword>
<keyword evidence="7" id="KW-0808">Transferase</keyword>
<evidence type="ECO:0000256" key="2">
    <source>
        <dbReference type="ARBA" id="ARBA00004606"/>
    </source>
</evidence>
<organism evidence="19 20">
    <name type="scientific">Mycteria americana</name>
    <name type="common">Wood stork</name>
    <dbReference type="NCBI Taxonomy" id="33587"/>
    <lineage>
        <taxon>Eukaryota</taxon>
        <taxon>Metazoa</taxon>
        <taxon>Chordata</taxon>
        <taxon>Craniata</taxon>
        <taxon>Vertebrata</taxon>
        <taxon>Euteleostomi</taxon>
        <taxon>Archelosauria</taxon>
        <taxon>Archosauria</taxon>
        <taxon>Dinosauria</taxon>
        <taxon>Saurischia</taxon>
        <taxon>Theropoda</taxon>
        <taxon>Coelurosauria</taxon>
        <taxon>Aves</taxon>
        <taxon>Neognathae</taxon>
        <taxon>Neoaves</taxon>
        <taxon>Aequornithes</taxon>
        <taxon>Ciconiiformes</taxon>
        <taxon>Ciconiidae</taxon>
        <taxon>Mycteria</taxon>
    </lineage>
</organism>
<dbReference type="GO" id="GO:0016263">
    <property type="term" value="F:glycoprotein-N-acetylgalactosamine 3-beta-galactosyltransferase activity"/>
    <property type="evidence" value="ECO:0007669"/>
    <property type="project" value="UniProtKB-EC"/>
</dbReference>
<sequence>MVPTVTNAVPPPHTAAAGEDAGEARALYERVRILCWVMTGPRTLETKARHVRDTWARHCNVALFMSSEPDERFPAVGLPVQEGRHQLYWKTIRAFQYVHRHHLGQADWFLKADDDTFVVVANLRWLLAGHSPERPVYFGKRFKPFVKQGYMSGGAGYVLSKEALRRLVAAFASGTCTHTSPVEDLALGQCLEKVGVEAGDSRDTQGRETFHPFPPESHLTNKFSPSFWYWSYCYYPIVEGPQCCSDLAVSFHYVSGEQMHALQFLTHRLRPYGYRPRYRPPLPPRAPPAPNATRH</sequence>
<reference evidence="19 20" key="1">
    <citation type="journal article" date="2023" name="J. Hered.">
        <title>Chromosome-level genome of the wood stork (Mycteria americana) provides insight into avian chromosome evolution.</title>
        <authorList>
            <person name="Flamio R. Jr."/>
            <person name="Ramstad K.M."/>
        </authorList>
    </citation>
    <scope>NUCLEOTIDE SEQUENCE [LARGE SCALE GENOMIC DNA]</scope>
    <source>
        <strain evidence="19">JAX WOST 10</strain>
    </source>
</reference>
<dbReference type="GO" id="GO:0016020">
    <property type="term" value="C:membrane"/>
    <property type="evidence" value="ECO:0007669"/>
    <property type="project" value="UniProtKB-SubCell"/>
</dbReference>
<keyword evidence="14" id="KW-1015">Disulfide bond</keyword>
<keyword evidence="13" id="KW-0472">Membrane</keyword>
<accession>A0AAN7NAK5</accession>
<evidence type="ECO:0000256" key="5">
    <source>
        <dbReference type="ARBA" id="ARBA00012557"/>
    </source>
</evidence>
<evidence type="ECO:0000256" key="4">
    <source>
        <dbReference type="ARBA" id="ARBA00006462"/>
    </source>
</evidence>